<dbReference type="NCBIfam" id="TIGR01686">
    <property type="entry name" value="FkbH"/>
    <property type="match status" value="1"/>
</dbReference>
<reference evidence="3" key="1">
    <citation type="journal article" date="2023" name="Commun. Biol.">
        <title>Genome analysis of Parmales, the sister group of diatoms, reveals the evolutionary specialization of diatoms from phago-mixotrophs to photoautotrophs.</title>
        <authorList>
            <person name="Ban H."/>
            <person name="Sato S."/>
            <person name="Yoshikawa S."/>
            <person name="Yamada K."/>
            <person name="Nakamura Y."/>
            <person name="Ichinomiya M."/>
            <person name="Sato N."/>
            <person name="Blanc-Mathieu R."/>
            <person name="Endo H."/>
            <person name="Kuwata A."/>
            <person name="Ogata H."/>
        </authorList>
    </citation>
    <scope>NUCLEOTIDE SEQUENCE [LARGE SCALE GENOMIC DNA]</scope>
</reference>
<dbReference type="SUPFAM" id="SSF47336">
    <property type="entry name" value="ACP-like"/>
    <property type="match status" value="1"/>
</dbReference>
<dbReference type="InterPro" id="IPR023214">
    <property type="entry name" value="HAD_sf"/>
</dbReference>
<dbReference type="Gene3D" id="3.40.50.1820">
    <property type="entry name" value="alpha/beta hydrolase"/>
    <property type="match status" value="1"/>
</dbReference>
<dbReference type="InterPro" id="IPR009081">
    <property type="entry name" value="PP-bd_ACP"/>
</dbReference>
<dbReference type="NCBIfam" id="TIGR01681">
    <property type="entry name" value="HAD-SF-IIIC"/>
    <property type="match status" value="1"/>
</dbReference>
<dbReference type="AlphaFoldDB" id="A0A9W7FVP2"/>
<accession>A0A9W7FVP2</accession>
<dbReference type="Pfam" id="PF00550">
    <property type="entry name" value="PP-binding"/>
    <property type="match status" value="1"/>
</dbReference>
<keyword evidence="3" id="KW-1185">Reference proteome</keyword>
<gene>
    <name evidence="2" type="ORF">TrCOL_g11971</name>
</gene>
<dbReference type="PROSITE" id="PS50075">
    <property type="entry name" value="CARRIER"/>
    <property type="match status" value="1"/>
</dbReference>
<dbReference type="InterPro" id="IPR010033">
    <property type="entry name" value="HAD_SF_ppase_IIIC"/>
</dbReference>
<protein>
    <recommendedName>
        <fullName evidence="1">Carrier domain-containing protein</fullName>
    </recommendedName>
</protein>
<dbReference type="SUPFAM" id="SSF56784">
    <property type="entry name" value="HAD-like"/>
    <property type="match status" value="1"/>
</dbReference>
<feature type="domain" description="Carrier" evidence="1">
    <location>
        <begin position="586"/>
        <end position="663"/>
    </location>
</feature>
<evidence type="ECO:0000313" key="2">
    <source>
        <dbReference type="EMBL" id="GMI19741.1"/>
    </source>
</evidence>
<dbReference type="InterPro" id="IPR029058">
    <property type="entry name" value="AB_hydrolase_fold"/>
</dbReference>
<dbReference type="InterPro" id="IPR036736">
    <property type="entry name" value="ACP-like_sf"/>
</dbReference>
<evidence type="ECO:0000259" key="1">
    <source>
        <dbReference type="PROSITE" id="PS50075"/>
    </source>
</evidence>
<dbReference type="Proteomes" id="UP001165065">
    <property type="component" value="Unassembled WGS sequence"/>
</dbReference>
<proteinExistence type="predicted"/>
<dbReference type="OrthoDB" id="5334845at2759"/>
<dbReference type="InterPro" id="IPR036412">
    <property type="entry name" value="HAD-like_sf"/>
</dbReference>
<sequence length="954" mass="106350">MTFKVNVAGTAWTLEQTHASLVTSLMLATSSDDIKVEYAGFDQALQSLLSPASIFFETKDSVNTANVLCIREKDISSSLKDLEMAITGYPDDAPPLVVMSCPSPKPSSNSYKAFLEKMNKATSPTIIVFDLLDFVPESLITLTPKTEEIAYVPYSPASYSHLSSTIARAIAYLKNPTRAKLCVVDADNTLWQGVTGEGNAKDVVGNVVLMETLKKARDNGLLLALCSKQSEADVVDMFQAHKQWPLSLSDFTAKRITFDKPKSELIKEMLSELSLVKLTDAIFIDDNEVEIAEVSSNANGVETFNIPMQSPEREEYARNLWSLDVFKKTKEDLKRGEMYEDEKKRKAERANNEKLSFADYVKSLNIEVEITECKTEDDKTRVVQLSQRANQFNFTTLRFDKCPDNQVRIVNVKDKHGDYGTVGVLFFSVSSESLVLDNFLMSCRVLGRGVEQRMMAYVGDFAKENNCKSVTIEFKANQRNAPARNFLSAESLLPEEGKTTVQAEAEKLSAILFNPSHAEESLEKLKEGNMATLEKAQGTPKVHPTESSSSSISLHEITLRMAEASISAQNEEVTLTLAMSKLTSNSGEVDTKAALVDVITSILKDPPSPNDDESLINQGLDSISTVTVISSLSTMLGKDMPNIADFLRSPTIGDWVKVIDGKVEEVKYPFIKHMVKGKKSDAVPIVCMHPMSGLSGAWNVFCREFGPDHDIYCPRIPTTPGPTFTRAPEPSPICGPCCSKISKSNTKKWDTTKPPVSMNMERDSRKDNKNFKADLEHVWNMYDFYRVGYPRDSPCLLDPHPGPAKLLRGDKMFNDAVDDLNTYAGGKYGDLWDTDKHKKMQDVSYHNTMNFFMKHAMFKPHSHGDLPVGGYPVYNQSSGFADPGGLDLYLKFMSSNIVDYKPIDFTVRDEYKNIFNRGPFKGWLMPHNTCMMHEEFVSQLVKSVKGTMGKLELL</sequence>
<organism evidence="2 3">
    <name type="scientific">Triparma columacea</name>
    <dbReference type="NCBI Taxonomy" id="722753"/>
    <lineage>
        <taxon>Eukaryota</taxon>
        <taxon>Sar</taxon>
        <taxon>Stramenopiles</taxon>
        <taxon>Ochrophyta</taxon>
        <taxon>Bolidophyceae</taxon>
        <taxon>Parmales</taxon>
        <taxon>Triparmaceae</taxon>
        <taxon>Triparma</taxon>
    </lineage>
</organism>
<dbReference type="Gene3D" id="3.40.50.1000">
    <property type="entry name" value="HAD superfamily/HAD-like"/>
    <property type="match status" value="1"/>
</dbReference>
<comment type="caution">
    <text evidence="2">The sequence shown here is derived from an EMBL/GenBank/DDBJ whole genome shotgun (WGS) entry which is preliminary data.</text>
</comment>
<evidence type="ECO:0000313" key="3">
    <source>
        <dbReference type="Proteomes" id="UP001165065"/>
    </source>
</evidence>
<dbReference type="EMBL" id="BRYA01000499">
    <property type="protein sequence ID" value="GMI19741.1"/>
    <property type="molecule type" value="Genomic_DNA"/>
</dbReference>
<name>A0A9W7FVP2_9STRA</name>
<dbReference type="InterPro" id="IPR010037">
    <property type="entry name" value="FkbH_domain"/>
</dbReference>